<organism evidence="1 2">
    <name type="scientific">Dreissena polymorpha</name>
    <name type="common">Zebra mussel</name>
    <name type="synonym">Mytilus polymorpha</name>
    <dbReference type="NCBI Taxonomy" id="45954"/>
    <lineage>
        <taxon>Eukaryota</taxon>
        <taxon>Metazoa</taxon>
        <taxon>Spiralia</taxon>
        <taxon>Lophotrochozoa</taxon>
        <taxon>Mollusca</taxon>
        <taxon>Bivalvia</taxon>
        <taxon>Autobranchia</taxon>
        <taxon>Heteroconchia</taxon>
        <taxon>Euheterodonta</taxon>
        <taxon>Imparidentia</taxon>
        <taxon>Neoheterodontei</taxon>
        <taxon>Myida</taxon>
        <taxon>Dreissenoidea</taxon>
        <taxon>Dreissenidae</taxon>
        <taxon>Dreissena</taxon>
    </lineage>
</organism>
<keyword evidence="2" id="KW-1185">Reference proteome</keyword>
<evidence type="ECO:0000313" key="1">
    <source>
        <dbReference type="EMBL" id="KAH3841289.1"/>
    </source>
</evidence>
<dbReference type="EMBL" id="JAIWYP010000004">
    <property type="protein sequence ID" value="KAH3841289.1"/>
    <property type="molecule type" value="Genomic_DNA"/>
</dbReference>
<evidence type="ECO:0000313" key="2">
    <source>
        <dbReference type="Proteomes" id="UP000828390"/>
    </source>
</evidence>
<dbReference type="AlphaFoldDB" id="A0A9D4QS18"/>
<comment type="caution">
    <text evidence="1">The sequence shown here is derived from an EMBL/GenBank/DDBJ whole genome shotgun (WGS) entry which is preliminary data.</text>
</comment>
<reference evidence="1" key="1">
    <citation type="journal article" date="2019" name="bioRxiv">
        <title>The Genome of the Zebra Mussel, Dreissena polymorpha: A Resource for Invasive Species Research.</title>
        <authorList>
            <person name="McCartney M.A."/>
            <person name="Auch B."/>
            <person name="Kono T."/>
            <person name="Mallez S."/>
            <person name="Zhang Y."/>
            <person name="Obille A."/>
            <person name="Becker A."/>
            <person name="Abrahante J.E."/>
            <person name="Garbe J."/>
            <person name="Badalamenti J.P."/>
            <person name="Herman A."/>
            <person name="Mangelson H."/>
            <person name="Liachko I."/>
            <person name="Sullivan S."/>
            <person name="Sone E.D."/>
            <person name="Koren S."/>
            <person name="Silverstein K.A.T."/>
            <person name="Beckman K.B."/>
            <person name="Gohl D.M."/>
        </authorList>
    </citation>
    <scope>NUCLEOTIDE SEQUENCE</scope>
    <source>
        <strain evidence="1">Duluth1</strain>
        <tissue evidence="1">Whole animal</tissue>
    </source>
</reference>
<gene>
    <name evidence="1" type="ORF">DPMN_114748</name>
</gene>
<protein>
    <submittedName>
        <fullName evidence="1">Uncharacterized protein</fullName>
    </submittedName>
</protein>
<sequence>MPRTRKRKTSAGEMEAALLEPAVEKTAVSFIDFQKIIRESKLFQRHLVLSKLSQLSQWSQGVEVRWGHSQVPLLIELVVRAMRSLDMFQCSSEKAFGTT</sequence>
<proteinExistence type="predicted"/>
<reference evidence="1" key="2">
    <citation type="submission" date="2020-11" db="EMBL/GenBank/DDBJ databases">
        <authorList>
            <person name="McCartney M.A."/>
            <person name="Auch B."/>
            <person name="Kono T."/>
            <person name="Mallez S."/>
            <person name="Becker A."/>
            <person name="Gohl D.M."/>
            <person name="Silverstein K.A.T."/>
            <person name="Koren S."/>
            <person name="Bechman K.B."/>
            <person name="Herman A."/>
            <person name="Abrahante J.E."/>
            <person name="Garbe J."/>
        </authorList>
    </citation>
    <scope>NUCLEOTIDE SEQUENCE</scope>
    <source>
        <strain evidence="1">Duluth1</strain>
        <tissue evidence="1">Whole animal</tissue>
    </source>
</reference>
<accession>A0A9D4QS18</accession>
<name>A0A9D4QS18_DREPO</name>
<dbReference type="Proteomes" id="UP000828390">
    <property type="component" value="Unassembled WGS sequence"/>
</dbReference>